<feature type="region of interest" description="Disordered" evidence="1">
    <location>
        <begin position="1"/>
        <end position="62"/>
    </location>
</feature>
<protein>
    <submittedName>
        <fullName evidence="2">Pentatricopeptide repeat (PPR) superfamily protein</fullName>
    </submittedName>
</protein>
<reference evidence="3" key="1">
    <citation type="journal article" date="2019" name="Curr. Biol.">
        <title>Genome Sequence of Striga asiatica Provides Insight into the Evolution of Plant Parasitism.</title>
        <authorList>
            <person name="Yoshida S."/>
            <person name="Kim S."/>
            <person name="Wafula E.K."/>
            <person name="Tanskanen J."/>
            <person name="Kim Y.M."/>
            <person name="Honaas L."/>
            <person name="Yang Z."/>
            <person name="Spallek T."/>
            <person name="Conn C.E."/>
            <person name="Ichihashi Y."/>
            <person name="Cheong K."/>
            <person name="Cui S."/>
            <person name="Der J.P."/>
            <person name="Gundlach H."/>
            <person name="Jiao Y."/>
            <person name="Hori C."/>
            <person name="Ishida J.K."/>
            <person name="Kasahara H."/>
            <person name="Kiba T."/>
            <person name="Kim M.S."/>
            <person name="Koo N."/>
            <person name="Laohavisit A."/>
            <person name="Lee Y.H."/>
            <person name="Lumba S."/>
            <person name="McCourt P."/>
            <person name="Mortimer J.C."/>
            <person name="Mutuku J.M."/>
            <person name="Nomura T."/>
            <person name="Sasaki-Sekimoto Y."/>
            <person name="Seto Y."/>
            <person name="Wang Y."/>
            <person name="Wakatake T."/>
            <person name="Sakakibara H."/>
            <person name="Demura T."/>
            <person name="Yamaguchi S."/>
            <person name="Yoneyama K."/>
            <person name="Manabe R.I."/>
            <person name="Nelson D.C."/>
            <person name="Schulman A.H."/>
            <person name="Timko M.P."/>
            <person name="dePamphilis C.W."/>
            <person name="Choi D."/>
            <person name="Shirasu K."/>
        </authorList>
    </citation>
    <scope>NUCLEOTIDE SEQUENCE [LARGE SCALE GENOMIC DNA]</scope>
    <source>
        <strain evidence="3">cv. UVA1</strain>
    </source>
</reference>
<evidence type="ECO:0000313" key="3">
    <source>
        <dbReference type="Proteomes" id="UP000325081"/>
    </source>
</evidence>
<sequence>MKAAEGVVSSGTSMTGNNSDPSPSRKNAPSASSGQRERGSIPGIFVSQEKDNPGPQEKVGGNIERSLCVMESSSSIAGEEISKVQHTPIEVQPLQISKEWNLELIPEEEDPNMKIQMTGKNNNEMKWDQIPTIQRRLWRRNTAKRGRVSRQEQIPSKPGIAIGDKRGRDSPSSMMIEYQKDQDSVLWNLRGLKGAVVMLGFTGGGFASV</sequence>
<gene>
    <name evidence="2" type="ORF">STAS_32707</name>
</gene>
<keyword evidence="3" id="KW-1185">Reference proteome</keyword>
<name>A0A5A7RBS0_STRAF</name>
<evidence type="ECO:0000256" key="1">
    <source>
        <dbReference type="SAM" id="MobiDB-lite"/>
    </source>
</evidence>
<accession>A0A5A7RBS0</accession>
<dbReference type="EMBL" id="BKCP01011625">
    <property type="protein sequence ID" value="GER55069.1"/>
    <property type="molecule type" value="Genomic_DNA"/>
</dbReference>
<feature type="compositionally biased region" description="Polar residues" evidence="1">
    <location>
        <begin position="9"/>
        <end position="34"/>
    </location>
</feature>
<feature type="region of interest" description="Disordered" evidence="1">
    <location>
        <begin position="142"/>
        <end position="171"/>
    </location>
</feature>
<dbReference type="Proteomes" id="UP000325081">
    <property type="component" value="Unassembled WGS sequence"/>
</dbReference>
<organism evidence="2 3">
    <name type="scientific">Striga asiatica</name>
    <name type="common">Asiatic witchweed</name>
    <name type="synonym">Buchnera asiatica</name>
    <dbReference type="NCBI Taxonomy" id="4170"/>
    <lineage>
        <taxon>Eukaryota</taxon>
        <taxon>Viridiplantae</taxon>
        <taxon>Streptophyta</taxon>
        <taxon>Embryophyta</taxon>
        <taxon>Tracheophyta</taxon>
        <taxon>Spermatophyta</taxon>
        <taxon>Magnoliopsida</taxon>
        <taxon>eudicotyledons</taxon>
        <taxon>Gunneridae</taxon>
        <taxon>Pentapetalae</taxon>
        <taxon>asterids</taxon>
        <taxon>lamiids</taxon>
        <taxon>Lamiales</taxon>
        <taxon>Orobanchaceae</taxon>
        <taxon>Buchnereae</taxon>
        <taxon>Striga</taxon>
    </lineage>
</organism>
<comment type="caution">
    <text evidence="2">The sequence shown here is derived from an EMBL/GenBank/DDBJ whole genome shotgun (WGS) entry which is preliminary data.</text>
</comment>
<proteinExistence type="predicted"/>
<dbReference type="AlphaFoldDB" id="A0A5A7RBS0"/>
<evidence type="ECO:0000313" key="2">
    <source>
        <dbReference type="EMBL" id="GER55069.1"/>
    </source>
</evidence>